<dbReference type="AlphaFoldDB" id="A0A197JYL5"/>
<keyword evidence="4" id="KW-1185">Reference proteome</keyword>
<proteinExistence type="predicted"/>
<evidence type="ECO:0000313" key="3">
    <source>
        <dbReference type="EMBL" id="OAQ29344.1"/>
    </source>
</evidence>
<dbReference type="Proteomes" id="UP000078512">
    <property type="component" value="Unassembled WGS sequence"/>
</dbReference>
<evidence type="ECO:0000313" key="4">
    <source>
        <dbReference type="Proteomes" id="UP000078512"/>
    </source>
</evidence>
<dbReference type="InterPro" id="IPR052766">
    <property type="entry name" value="S41A_metabolite_peptidase"/>
</dbReference>
<dbReference type="PANTHER" id="PTHR37049">
    <property type="entry name" value="PEPTIDASE S41 FAMILY PROTEIN"/>
    <property type="match status" value="1"/>
</dbReference>
<dbReference type="Pfam" id="PF23658">
    <property type="entry name" value="PDZ_CPAF_rel"/>
    <property type="match status" value="1"/>
</dbReference>
<accession>A0A197JYL5</accession>
<dbReference type="InterPro" id="IPR029045">
    <property type="entry name" value="ClpP/crotonase-like_dom_sf"/>
</dbReference>
<gene>
    <name evidence="3" type="ORF">K457DRAFT_19157</name>
</gene>
<feature type="signal peptide" evidence="1">
    <location>
        <begin position="1"/>
        <end position="25"/>
    </location>
</feature>
<feature type="domain" description="CPAF-like PDZ" evidence="2">
    <location>
        <begin position="165"/>
        <end position="247"/>
    </location>
</feature>
<evidence type="ECO:0000256" key="1">
    <source>
        <dbReference type="SAM" id="SignalP"/>
    </source>
</evidence>
<dbReference type="SUPFAM" id="SSF52096">
    <property type="entry name" value="ClpP/crotonase"/>
    <property type="match status" value="1"/>
</dbReference>
<dbReference type="Gene3D" id="3.90.226.10">
    <property type="entry name" value="2-enoyl-CoA Hydratase, Chain A, domain 1"/>
    <property type="match status" value="1"/>
</dbReference>
<keyword evidence="1" id="KW-0732">Signal</keyword>
<feature type="chain" id="PRO_5008276400" description="CPAF-like PDZ domain-containing protein" evidence="1">
    <location>
        <begin position="26"/>
        <end position="665"/>
    </location>
</feature>
<protein>
    <recommendedName>
        <fullName evidence="2">CPAF-like PDZ domain-containing protein</fullName>
    </recommendedName>
</protein>
<name>A0A197JYL5_9FUNG</name>
<dbReference type="EMBL" id="KV442041">
    <property type="protein sequence ID" value="OAQ29344.1"/>
    <property type="molecule type" value="Genomic_DNA"/>
</dbReference>
<dbReference type="PANTHER" id="PTHR37049:SF4">
    <property type="entry name" value="RHODANESE DOMAIN-CONTAINING PROTEIN"/>
    <property type="match status" value="1"/>
</dbReference>
<dbReference type="OrthoDB" id="27214at2759"/>
<sequence length="665" mass="72607">MVVISLKPLFLSASLASLAVVATTAQTTTITHTLPFHPSPTPTSSPPTHDACGVLGTTPISEVTYSQIEACYKSVPFNSQVAATTLDSIITIFKDFYTFRDSALTSSLASPFSAGPVDIVRELETIGRTKYTSDHQFHHELSLAIISLKDAHASYAAQCYHNYIFAQPLTLYAPVVNGRQVIQIYSDYNNRNYDGCTVQTIDGEDALTHINAWANTNMGFSKDAGVQLNQALANLKFNPTNGTFETLNGDFSLRDMLPEKAYIDYGLVCPNSTTVVPIRDAWSIFPVTQIEFNSVQTFVQNVCETPPTASSGSPQKRQLFQPKVHPLIPQVKKNPFKQANIIVDDASGLPPPEPIRSAAVFGTPGQAAVVYRLDQRPDVGVVHVWTHDIDDEDAELTNLVNNLVVLSQNGTRNIIIDFQGNFGGLVSFASTFVQLFFPNKGSLDKTLPSSLRVTESIQQLSSALWNSSSGLYDATSFYDYADQHIYTNNDLFMNVTTSIRNGRSANYTETATLDPTVLPAIQELASLPWTNNAANIRLLTDGRCGSSCSMSTFFLTQFNKVISYAVGGTSGAPLSSSSFPGGAVTSLNKVHDLYVAANVPSPFKPLPYSGDVRYTALEVFAPGSSVPLDYDTKYFASDFRLDYSPQNAKRREVMWEQIAASAWPL</sequence>
<evidence type="ECO:0000259" key="2">
    <source>
        <dbReference type="Pfam" id="PF23658"/>
    </source>
</evidence>
<dbReference type="InterPro" id="IPR056186">
    <property type="entry name" value="PDZ_CPAF-rel"/>
</dbReference>
<reference evidence="3 4" key="1">
    <citation type="submission" date="2016-05" db="EMBL/GenBank/DDBJ databases">
        <title>Genome sequencing reveals origins of a unique bacterial endosymbiosis in the earliest lineages of terrestrial Fungi.</title>
        <authorList>
            <consortium name="DOE Joint Genome Institute"/>
            <person name="Uehling J."/>
            <person name="Gryganskyi A."/>
            <person name="Hameed K."/>
            <person name="Tschaplinski T."/>
            <person name="Misztal P."/>
            <person name="Wu S."/>
            <person name="Desiro A."/>
            <person name="Vande Pol N."/>
            <person name="Du Z.-Y."/>
            <person name="Zienkiewicz A."/>
            <person name="Zienkiewicz K."/>
            <person name="Morin E."/>
            <person name="Tisserant E."/>
            <person name="Splivallo R."/>
            <person name="Hainaut M."/>
            <person name="Henrissat B."/>
            <person name="Ohm R."/>
            <person name="Kuo A."/>
            <person name="Yan J."/>
            <person name="Lipzen A."/>
            <person name="Nolan M."/>
            <person name="Labutti K."/>
            <person name="Barry K."/>
            <person name="Goldstein A."/>
            <person name="Labbe J."/>
            <person name="Schadt C."/>
            <person name="Tuskan G."/>
            <person name="Grigoriev I."/>
            <person name="Martin F."/>
            <person name="Vilgalys R."/>
            <person name="Bonito G."/>
        </authorList>
    </citation>
    <scope>NUCLEOTIDE SEQUENCE [LARGE SCALE GENOMIC DNA]</scope>
    <source>
        <strain evidence="3 4">AG-77</strain>
    </source>
</reference>
<organism evidence="3 4">
    <name type="scientific">Linnemannia elongata AG-77</name>
    <dbReference type="NCBI Taxonomy" id="1314771"/>
    <lineage>
        <taxon>Eukaryota</taxon>
        <taxon>Fungi</taxon>
        <taxon>Fungi incertae sedis</taxon>
        <taxon>Mucoromycota</taxon>
        <taxon>Mortierellomycotina</taxon>
        <taxon>Mortierellomycetes</taxon>
        <taxon>Mortierellales</taxon>
        <taxon>Mortierellaceae</taxon>
        <taxon>Linnemannia</taxon>
    </lineage>
</organism>
<dbReference type="STRING" id="1314771.A0A197JYL5"/>